<accession>A0A0N1I0S2</accession>
<feature type="compositionally biased region" description="Low complexity" evidence="1">
    <location>
        <begin position="167"/>
        <end position="179"/>
    </location>
</feature>
<reference evidence="3 4" key="1">
    <citation type="journal article" date="2015" name="PLoS Pathog.">
        <title>Leptomonas seymouri: Adaptations to the Dixenous Life Cycle Analyzed by Genome Sequencing, Transcriptome Profiling and Co-infection with Leishmania donovani.</title>
        <authorList>
            <person name="Kraeva N."/>
            <person name="Butenko A."/>
            <person name="Hlavacova J."/>
            <person name="Kostygov A."/>
            <person name="Myskova J."/>
            <person name="Grybchuk D."/>
            <person name="Lestinova T."/>
            <person name="Votypka J."/>
            <person name="Volf P."/>
            <person name="Opperdoes F."/>
            <person name="Flegontov P."/>
            <person name="Lukes J."/>
            <person name="Yurchenko V."/>
        </authorList>
    </citation>
    <scope>NUCLEOTIDE SEQUENCE [LARGE SCALE GENOMIC DNA]</scope>
    <source>
        <strain evidence="3 4">ATCC 30220</strain>
    </source>
</reference>
<dbReference type="EMBL" id="LJSK01000052">
    <property type="protein sequence ID" value="KPI88390.1"/>
    <property type="molecule type" value="Genomic_DNA"/>
</dbReference>
<dbReference type="Proteomes" id="UP000038009">
    <property type="component" value="Unassembled WGS sequence"/>
</dbReference>
<keyword evidence="2" id="KW-0472">Membrane</keyword>
<feature type="compositionally biased region" description="Polar residues" evidence="1">
    <location>
        <begin position="668"/>
        <end position="678"/>
    </location>
</feature>
<feature type="compositionally biased region" description="Low complexity" evidence="1">
    <location>
        <begin position="432"/>
        <end position="443"/>
    </location>
</feature>
<dbReference type="OMA" id="FYVYYAP"/>
<feature type="compositionally biased region" description="Basic and acidic residues" evidence="1">
    <location>
        <begin position="153"/>
        <end position="164"/>
    </location>
</feature>
<dbReference type="OrthoDB" id="266761at2759"/>
<feature type="region of interest" description="Disordered" evidence="1">
    <location>
        <begin position="134"/>
        <end position="184"/>
    </location>
</feature>
<keyword evidence="4" id="KW-1185">Reference proteome</keyword>
<evidence type="ECO:0000313" key="3">
    <source>
        <dbReference type="EMBL" id="KPI88390.1"/>
    </source>
</evidence>
<sequence>MSRVSVAQFITEDGKIQIDVTNTSGHAQSLSREPTAYDGDANHLSTVRDHDEPCSLIVSLRSSHPQFFFLRSPQRRLSVTPTHASSLLLLDRSSGAADGVGGRQHRHSGSALWKHEVVDTAILDVSRQTWRECGFPPVAPDTDSSSSKSKGHRGGDSANHRDGHTGAAPLSAPEASAAATVHSDSRPLLVREEVADCVLLPGERRVFCIEVNDPSVLSRLVAPKKPPKVGDRRLQQNSLASCSGTWGGGTAANEKQDGKGSRASAVEKRLRPATPYPNGSDGEDAASSVPQRELTEVFHVDKVHAFPTYRNSGAVPASAGALHNDNVRCESTPRTPNGCNKTLPWIVNGKKQGGHAPHQSSDGDATDIDECDCPSSRKPLSIVKDSSPTPASVDTAGDPSHGQPQQQQQRAAGSPPPISFNGNASLDSTAHSSNKSQRSNNNSGESTLLSRAGGSNTNGEPSSNEASRDYAHPLPSQRPIFYVYYHPLGDENKCVDRARKWIAKEQHIYHEWRESLMKTIVGHERRRESAWSVTEDLRVLPPQPRLEARRILPPALGEPVRWRNDDGSNSVGGIDVMELSPVTLAALHYYFGGLDTSGSASHLHSSSDSSKRGSTLSRRHSTIEAPPSFAATRTNLVSRKAKRMFKGDRQGAGTVVMPLRIPSETEQRPSTSSGLQRHTTAHRGATAIKVAPPRTTGEPHASRSPPPQQRQGNTSQCSVYSESSPNITLRPRRSAQTCADAQLSHVGDEDDTCLCAGGAVRDTALRRPRFRAGLGLALLDDSGIGSPQSGYCASEALRSPCDVSISVGDAAADALVAVKTGGRVGRTETLNPEAAEIAARNTSPSRDSSALTSPRDTRPSLPCFLSLPDCNRPASARLGEKPGAVATGAERVSTSRFVKAKRQDGNSPVNYFSAQLSEDITPPTTAADKEAEANNSGSFVARVIQSFCGKREGKVDNPSILDGDGTPPHVRDISSAPPQSVTYHRRNGPGNASFSNTSFLNSSSAATSHQRQLGSFLGHSKVAKARVLVQALQLTEKACAAAVQIADLLQQHGPTALQGIVMLLTFFKDNVFTPENVRMMETTITPAVLAFAVLALLYLLFFGSGGADEALPPLYSGSL</sequence>
<dbReference type="AlphaFoldDB" id="A0A0N1I0S2"/>
<feature type="region of interest" description="Disordered" evidence="1">
    <location>
        <begin position="955"/>
        <end position="995"/>
    </location>
</feature>
<dbReference type="VEuPathDB" id="TriTrypDB:Lsey_0052_0130"/>
<keyword evidence="2" id="KW-1133">Transmembrane helix</keyword>
<proteinExistence type="predicted"/>
<protein>
    <submittedName>
        <fullName evidence="3">Uncharacterized protein</fullName>
    </submittedName>
</protein>
<evidence type="ECO:0000256" key="2">
    <source>
        <dbReference type="SAM" id="Phobius"/>
    </source>
</evidence>
<feature type="compositionally biased region" description="Low complexity" evidence="1">
    <location>
        <begin position="600"/>
        <end position="616"/>
    </location>
</feature>
<feature type="region of interest" description="Disordered" evidence="1">
    <location>
        <begin position="328"/>
        <end position="472"/>
    </location>
</feature>
<evidence type="ECO:0000256" key="1">
    <source>
        <dbReference type="SAM" id="MobiDB-lite"/>
    </source>
</evidence>
<feature type="region of interest" description="Disordered" evidence="1">
    <location>
        <begin position="833"/>
        <end position="858"/>
    </location>
</feature>
<feature type="compositionally biased region" description="Polar residues" evidence="1">
    <location>
        <begin position="444"/>
        <end position="465"/>
    </location>
</feature>
<feature type="compositionally biased region" description="Polar residues" evidence="1">
    <location>
        <begin position="420"/>
        <end position="431"/>
    </location>
</feature>
<feature type="transmembrane region" description="Helical" evidence="2">
    <location>
        <begin position="1084"/>
        <end position="1102"/>
    </location>
</feature>
<feature type="region of interest" description="Disordered" evidence="1">
    <location>
        <begin position="600"/>
        <end position="733"/>
    </location>
</feature>
<name>A0A0N1I0S2_LEPSE</name>
<comment type="caution">
    <text evidence="3">The sequence shown here is derived from an EMBL/GenBank/DDBJ whole genome shotgun (WGS) entry which is preliminary data.</text>
</comment>
<feature type="compositionally biased region" description="Polar residues" evidence="1">
    <location>
        <begin position="840"/>
        <end position="854"/>
    </location>
</feature>
<feature type="compositionally biased region" description="Polar residues" evidence="1">
    <location>
        <begin position="235"/>
        <end position="244"/>
    </location>
</feature>
<feature type="compositionally biased region" description="Polar residues" evidence="1">
    <location>
        <begin position="709"/>
        <end position="727"/>
    </location>
</feature>
<organism evidence="3 4">
    <name type="scientific">Leptomonas seymouri</name>
    <dbReference type="NCBI Taxonomy" id="5684"/>
    <lineage>
        <taxon>Eukaryota</taxon>
        <taxon>Discoba</taxon>
        <taxon>Euglenozoa</taxon>
        <taxon>Kinetoplastea</taxon>
        <taxon>Metakinetoplastina</taxon>
        <taxon>Trypanosomatida</taxon>
        <taxon>Trypanosomatidae</taxon>
        <taxon>Leishmaniinae</taxon>
        <taxon>Leptomonas</taxon>
    </lineage>
</organism>
<feature type="compositionally biased region" description="Basic and acidic residues" evidence="1">
    <location>
        <begin position="254"/>
        <end position="270"/>
    </location>
</feature>
<evidence type="ECO:0000313" key="4">
    <source>
        <dbReference type="Proteomes" id="UP000038009"/>
    </source>
</evidence>
<feature type="compositionally biased region" description="Low complexity" evidence="1">
    <location>
        <begin position="399"/>
        <end position="413"/>
    </location>
</feature>
<gene>
    <name evidence="3" type="ORF">ABL78_2509</name>
</gene>
<keyword evidence="2" id="KW-0812">Transmembrane</keyword>
<feature type="region of interest" description="Disordered" evidence="1">
    <location>
        <begin position="222"/>
        <end position="290"/>
    </location>
</feature>